<gene>
    <name evidence="2" type="ORF">A7U43_24290</name>
</gene>
<name>A0A172US14_9MYCO</name>
<dbReference type="STRING" id="1682113.A7U43_24290"/>
<reference evidence="2 3" key="1">
    <citation type="submission" date="2016-05" db="EMBL/GenBank/DDBJ databases">
        <title>Complete genome sequence of a phthalic acid esters degrading Mycobacterium sp. YC-RL4.</title>
        <authorList>
            <person name="Ren L."/>
            <person name="Fan S."/>
            <person name="Ruth N."/>
            <person name="Jia Y."/>
            <person name="Wang J."/>
            <person name="Qiao C."/>
        </authorList>
    </citation>
    <scope>NUCLEOTIDE SEQUENCE [LARGE SCALE GENOMIC DNA]</scope>
    <source>
        <strain evidence="2 3">YC-RL4</strain>
    </source>
</reference>
<dbReference type="CDD" id="cd11614">
    <property type="entry name" value="SAF_CpaB_FlgA_like"/>
    <property type="match status" value="1"/>
</dbReference>
<evidence type="ECO:0000259" key="1">
    <source>
        <dbReference type="SMART" id="SM00858"/>
    </source>
</evidence>
<dbReference type="OrthoDB" id="4808509at2"/>
<keyword evidence="3" id="KW-1185">Reference proteome</keyword>
<accession>A0A172US14</accession>
<dbReference type="Gene3D" id="3.90.1210.10">
    <property type="entry name" value="Antifreeze-like/N-acetylneuraminic acid synthase C-terminal domain"/>
    <property type="match status" value="1"/>
</dbReference>
<dbReference type="InterPro" id="IPR013974">
    <property type="entry name" value="SAF"/>
</dbReference>
<keyword evidence="2" id="KW-0282">Flagellum</keyword>
<dbReference type="Proteomes" id="UP000077143">
    <property type="component" value="Chromosome"/>
</dbReference>
<dbReference type="EMBL" id="CP015596">
    <property type="protein sequence ID" value="ANE81967.1"/>
    <property type="molecule type" value="Genomic_DNA"/>
</dbReference>
<dbReference type="RefSeq" id="WP_068000100.1">
    <property type="nucleotide sequence ID" value="NZ_CP015596.1"/>
</dbReference>
<proteinExistence type="predicted"/>
<protein>
    <submittedName>
        <fullName evidence="2">Flagellar biosynthesis protein FlgA</fullName>
    </submittedName>
</protein>
<dbReference type="AlphaFoldDB" id="A0A172US14"/>
<sequence>MGESLDPSALTRLRRALRPDWTRTVAARRIAAGLLVTLAAVAAFRPDPAGVRTDVVIALRDLPPGTALTAGDVGVETRLATTVPDGATGDIAIVLGATLSGPARRGEVLTDVRLLGSRLTEASVGPDARIVPLHLADEALVALIRPGDIVDVLAAGSTDAGPDTAPEVVATEAVVTLVSAEPTGPAGSPGRVVLVALPRHAANAVAGAALTRQITVTFH</sequence>
<evidence type="ECO:0000313" key="3">
    <source>
        <dbReference type="Proteomes" id="UP000077143"/>
    </source>
</evidence>
<keyword evidence="2" id="KW-0966">Cell projection</keyword>
<dbReference type="KEGG" id="madi:A7U43_24290"/>
<dbReference type="Pfam" id="PF08666">
    <property type="entry name" value="SAF"/>
    <property type="match status" value="1"/>
</dbReference>
<evidence type="ECO:0000313" key="2">
    <source>
        <dbReference type="EMBL" id="ANE81967.1"/>
    </source>
</evidence>
<organism evidence="2 3">
    <name type="scientific">Mycobacterium adipatum</name>
    <dbReference type="NCBI Taxonomy" id="1682113"/>
    <lineage>
        <taxon>Bacteria</taxon>
        <taxon>Bacillati</taxon>
        <taxon>Actinomycetota</taxon>
        <taxon>Actinomycetes</taxon>
        <taxon>Mycobacteriales</taxon>
        <taxon>Mycobacteriaceae</taxon>
        <taxon>Mycobacterium</taxon>
    </lineage>
</organism>
<dbReference type="SMART" id="SM00858">
    <property type="entry name" value="SAF"/>
    <property type="match status" value="1"/>
</dbReference>
<feature type="domain" description="SAF" evidence="1">
    <location>
        <begin position="53"/>
        <end position="115"/>
    </location>
</feature>
<keyword evidence="2" id="KW-0969">Cilium</keyword>